<protein>
    <recommendedName>
        <fullName evidence="3 5">NEDD8-activating enzyme E1 regulatory subunit</fullName>
    </recommendedName>
</protein>
<feature type="region of interest" description="Disordered" evidence="6">
    <location>
        <begin position="1"/>
        <end position="20"/>
    </location>
</feature>
<organism evidence="8 9">
    <name type="scientific">Boletus reticuloceps</name>
    <dbReference type="NCBI Taxonomy" id="495285"/>
    <lineage>
        <taxon>Eukaryota</taxon>
        <taxon>Fungi</taxon>
        <taxon>Dikarya</taxon>
        <taxon>Basidiomycota</taxon>
        <taxon>Agaricomycotina</taxon>
        <taxon>Agaricomycetes</taxon>
        <taxon>Agaricomycetidae</taxon>
        <taxon>Boletales</taxon>
        <taxon>Boletineae</taxon>
        <taxon>Boletaceae</taxon>
        <taxon>Boletoideae</taxon>
        <taxon>Boletus</taxon>
    </lineage>
</organism>
<proteinExistence type="inferred from homology"/>
<dbReference type="InterPro" id="IPR035985">
    <property type="entry name" value="Ubiquitin-activating_enz"/>
</dbReference>
<dbReference type="GO" id="GO:0019781">
    <property type="term" value="F:NEDD8 activating enzyme activity"/>
    <property type="evidence" value="ECO:0007669"/>
    <property type="project" value="UniProtKB-UniRule"/>
</dbReference>
<dbReference type="SUPFAM" id="SSF69572">
    <property type="entry name" value="Activating enzymes of the ubiquitin-like proteins"/>
    <property type="match status" value="1"/>
</dbReference>
<evidence type="ECO:0000256" key="6">
    <source>
        <dbReference type="SAM" id="MobiDB-lite"/>
    </source>
</evidence>
<dbReference type="FunFam" id="3.40.50.720:FF:000475">
    <property type="entry name" value="NEDD8-activating enzyme E1 regulatory subunit"/>
    <property type="match status" value="1"/>
</dbReference>
<dbReference type="UniPathway" id="UPA00885"/>
<keyword evidence="9" id="KW-1185">Reference proteome</keyword>
<evidence type="ECO:0000256" key="5">
    <source>
        <dbReference type="PIRNR" id="PIRNR039099"/>
    </source>
</evidence>
<evidence type="ECO:0000313" key="8">
    <source>
        <dbReference type="EMBL" id="KAG6376604.1"/>
    </source>
</evidence>
<comment type="similarity">
    <text evidence="2 5">Belongs to the ubiquitin-activating E1 family. ULA1 subfamily.</text>
</comment>
<comment type="caution">
    <text evidence="8">The sequence shown here is derived from an EMBL/GenBank/DDBJ whole genome shotgun (WGS) entry which is preliminary data.</text>
</comment>
<dbReference type="GO" id="GO:0005737">
    <property type="term" value="C:cytoplasm"/>
    <property type="evidence" value="ECO:0007669"/>
    <property type="project" value="TreeGrafter"/>
</dbReference>
<dbReference type="EMBL" id="JAGFBS010000011">
    <property type="protein sequence ID" value="KAG6376604.1"/>
    <property type="molecule type" value="Genomic_DNA"/>
</dbReference>
<dbReference type="GO" id="GO:0045116">
    <property type="term" value="P:protein neddylation"/>
    <property type="evidence" value="ECO:0007669"/>
    <property type="project" value="UniProtKB-UniRule"/>
</dbReference>
<dbReference type="InterPro" id="IPR000594">
    <property type="entry name" value="ThiF_NAD_FAD-bd"/>
</dbReference>
<evidence type="ECO:0000313" key="9">
    <source>
        <dbReference type="Proteomes" id="UP000683000"/>
    </source>
</evidence>
<evidence type="ECO:0000259" key="7">
    <source>
        <dbReference type="Pfam" id="PF00899"/>
    </source>
</evidence>
<dbReference type="Proteomes" id="UP000683000">
    <property type="component" value="Unassembled WGS sequence"/>
</dbReference>
<feature type="domain" description="THIF-type NAD/FAD binding fold" evidence="7">
    <location>
        <begin position="25"/>
        <end position="123"/>
    </location>
</feature>
<dbReference type="PIRSF" id="PIRSF039099">
    <property type="entry name" value="APP-BP1"/>
    <property type="match status" value="1"/>
</dbReference>
<dbReference type="Gene3D" id="3.40.50.12550">
    <property type="entry name" value="Ubiquitin-activating enzyme E1, inactive adenylation domain, subdomain 2"/>
    <property type="match status" value="1"/>
</dbReference>
<dbReference type="Pfam" id="PF00899">
    <property type="entry name" value="ThiF"/>
    <property type="match status" value="1"/>
</dbReference>
<dbReference type="InterPro" id="IPR045886">
    <property type="entry name" value="ThiF/MoeB/HesA"/>
</dbReference>
<dbReference type="OrthoDB" id="1708823at2759"/>
<evidence type="ECO:0000256" key="4">
    <source>
        <dbReference type="ARBA" id="ARBA00022786"/>
    </source>
</evidence>
<dbReference type="AlphaFoldDB" id="A0A8I2YR02"/>
<sequence>MASQDSQDIETATTAIQPDNKTRRYDRQLRLWAASGQAALEAARVLVISGRATSTSILKNLVLPGIGHFTILDHDTVSHADAGNNFFLNGFDSIGKNRASEAVPLLAELNDSVEGCTDTRTLSAVLDTDPAWLASFTIVIAHNLESAPLERLSSLLWSDPARPPLVVVRSAGFLAEFFIQFHEHTIIESHSENPPSLRIDKPFPALRDHALALDFDAMDPTEHGHIPYVVILVRVLEEWKKSHDGKPPQTTAERQEFKKRILAMKVKPDEENFDEAEAQAYRCWTETKVPSEIATLFEDPAISPEALRQKPAAFFHLLAALKEFTDQSETHTLPLTSTLPDMKSDTTNYIDLQRLYKTRAEEEKHAFKSHLRAPVDDTLVDLFVKNAHALQVLRGRQWGVFDQDRAALADALASFPKETATHLALSALFALQGNHPGSSPTVEQLRGQVQSVVGDGIDLPEALDDAIGELYVPLTAISYSPWHLTTLSLIASARAPSAELPNTAAFLGGMVAQETIKVITKQYIPVKGYCVIDLVDTWTGMIGA</sequence>
<evidence type="ECO:0000256" key="2">
    <source>
        <dbReference type="ARBA" id="ARBA00006868"/>
    </source>
</evidence>
<evidence type="ECO:0000256" key="1">
    <source>
        <dbReference type="ARBA" id="ARBA00005032"/>
    </source>
</evidence>
<reference evidence="8" key="1">
    <citation type="submission" date="2021-03" db="EMBL/GenBank/DDBJ databases">
        <title>Evolutionary innovations through gain and loss of genes in the ectomycorrhizal Boletales.</title>
        <authorList>
            <person name="Wu G."/>
            <person name="Miyauchi S."/>
            <person name="Morin E."/>
            <person name="Yang Z.-L."/>
            <person name="Xu J."/>
            <person name="Martin F.M."/>
        </authorList>
    </citation>
    <scope>NUCLEOTIDE SEQUENCE</scope>
    <source>
        <strain evidence="8">BR01</strain>
    </source>
</reference>
<keyword evidence="4 5" id="KW-0833">Ubl conjugation pathway</keyword>
<feature type="compositionally biased region" description="Polar residues" evidence="6">
    <location>
        <begin position="1"/>
        <end position="19"/>
    </location>
</feature>
<gene>
    <name evidence="8" type="ORF">JVT61DRAFT_1586</name>
</gene>
<name>A0A8I2YR02_9AGAM</name>
<evidence type="ECO:0000256" key="3">
    <source>
        <dbReference type="ARBA" id="ARBA00015407"/>
    </source>
</evidence>
<dbReference type="InterPro" id="IPR030667">
    <property type="entry name" value="APP-BP1"/>
</dbReference>
<comment type="function">
    <text evidence="5">Regulatory subunit of the dimeric UBA3-ULA1 E1 enzyme.</text>
</comment>
<dbReference type="PANTHER" id="PTHR10953:SF29">
    <property type="entry name" value="NEDD8-ACTIVATING ENZYME E1 REGULATORY SUBUNIT"/>
    <property type="match status" value="1"/>
</dbReference>
<dbReference type="Gene3D" id="3.40.50.720">
    <property type="entry name" value="NAD(P)-binding Rossmann-like Domain"/>
    <property type="match status" value="1"/>
</dbReference>
<comment type="pathway">
    <text evidence="1 5">Protein modification; protein neddylation.</text>
</comment>
<accession>A0A8I2YR02</accession>
<dbReference type="PANTHER" id="PTHR10953">
    <property type="entry name" value="UBIQUITIN-ACTIVATING ENZYME E1"/>
    <property type="match status" value="1"/>
</dbReference>